<gene>
    <name evidence="1" type="ORF">MACH08_42620</name>
</gene>
<accession>A0ABQ5TNU3</accession>
<proteinExistence type="predicted"/>
<keyword evidence="2" id="KW-1185">Reference proteome</keyword>
<name>A0ABQ5TNU3_9BACI</name>
<dbReference type="EMBL" id="BSKO01000002">
    <property type="protein sequence ID" value="GLO68478.1"/>
    <property type="molecule type" value="Genomic_DNA"/>
</dbReference>
<evidence type="ECO:0008006" key="3">
    <source>
        <dbReference type="Google" id="ProtNLM"/>
    </source>
</evidence>
<reference evidence="1 2" key="1">
    <citation type="submission" date="2023-02" db="EMBL/GenBank/DDBJ databases">
        <title>Oceanobacillus kimchii IFOP_LL358 isolated form Alexandrium catenella lab strain.</title>
        <authorList>
            <person name="Gajardo G."/>
            <person name="Ueki S."/>
            <person name="Maruyama F."/>
        </authorList>
    </citation>
    <scope>NUCLEOTIDE SEQUENCE [LARGE SCALE GENOMIC DNA]</scope>
    <source>
        <strain evidence="1 2">IFOP_LL358</strain>
    </source>
</reference>
<comment type="caution">
    <text evidence="1">The sequence shown here is derived from an EMBL/GenBank/DDBJ whole genome shotgun (WGS) entry which is preliminary data.</text>
</comment>
<dbReference type="Proteomes" id="UP001275436">
    <property type="component" value="Unassembled WGS sequence"/>
</dbReference>
<dbReference type="RefSeq" id="WP_317958697.1">
    <property type="nucleotide sequence ID" value="NZ_BSKO01000002.1"/>
</dbReference>
<organism evidence="1 2">
    <name type="scientific">Oceanobacillus kimchii</name>
    <dbReference type="NCBI Taxonomy" id="746691"/>
    <lineage>
        <taxon>Bacteria</taxon>
        <taxon>Bacillati</taxon>
        <taxon>Bacillota</taxon>
        <taxon>Bacilli</taxon>
        <taxon>Bacillales</taxon>
        <taxon>Bacillaceae</taxon>
        <taxon>Oceanobacillus</taxon>
    </lineage>
</organism>
<protein>
    <recommendedName>
        <fullName evidence="3">Apea-like HEPN domain-containing protein</fullName>
    </recommendedName>
</protein>
<evidence type="ECO:0000313" key="2">
    <source>
        <dbReference type="Proteomes" id="UP001275436"/>
    </source>
</evidence>
<evidence type="ECO:0000313" key="1">
    <source>
        <dbReference type="EMBL" id="GLO68478.1"/>
    </source>
</evidence>
<sequence length="557" mass="65483">MIQFVFVDFKGEHDIDYLQKTSQMLEKKIPLNSFEVDRLDGPEDAIIIKVVDKSGSECVLFFELATFDTKKQLLIQINIEDPENFSELAYMLKEEIKNHLRKDWNECIWLKDSQSALYAYQLYSLIYNTENSLREFINLLMIKEMGVKWWESYVSENLIKTFKDREGSYKTTAPMYTNIDTMLISLNSDHLSQIMTYKKKKWNPEYNEKIEKLIYSSKEKDLKSVQGILLSQLKTEVDLWKHLFSKYFDDDFINEWGDFCKNRNHIAHNKLIDKRANSIMRKNIKCVQKKIDNAFKRFHSLTLSDESKKELEKIWLEDQKQIMEEESGISVYDGEQIEQFFIEEANRILMLIEDELHFRNDLVLKDYSIEDGKPFFNIQSKLVDEIEIDIYYLIRYLSDEPGGSSKLTIQIILDQETEYSYEIIYQNGKAYFDEDQSNYMPLTQNGLEKLDENLFLEDLNGIIDFHFPNKVNEISISNYTSIKDGGTEVVGDFCCEECGEETVSIDEDFYTFGVCVNCGHEQSSSIKSCMRCEKLYHLNIDGGHSICENCEDFIESQ</sequence>